<sequence>MRWTMTRANLAVASLWARKSVLVVSPTPTYPIDFGNRRRIFHVCQRIKELGASITFLHYPGEADWRERISLDTQHAMMSQWDNYYVAPVTQPLHMPPQHGAFHQIDEWWDPGIGDMLRWIFATHRFDVVIVNYTWLSKALEFVPEGTIRILDTHDRFAGRREVLEANGIAPEFFYTSEEQERIALGRADVVWAIKKEEENLFRALTDRQVLTLLHAEPVVPRYTRKPGEVITFGMVGARNNINVRNFTNFLDVAHAYLRRTLLPCEIVVAGTCCDLLRVGHLPFVRLLGRVDTMDEFYDSVDIVLGPMSFSTGLKIKIGEAMSYGKGVIAHSHCFEGYIPTHRFQTLPSFQDMMRACAAVVRDRSLIDELEHASRQSMHDAGRQVAEALERSLEQAQQVEPALIITLHARELSRHSLLLDHAVEAAEYIAHQMKVAFYIEGPATAVEPQAIQRLRCWGSIICSPGTAEALGSRLGAAMGSQSVPVMAFRKLMEADHPGVWFTCIPADFPARRRPLPMTAFIPVAALAQSVPDVGIIHFAEAASQVFEEAVAFDTTLSSLLAATGSLPVTRRAIPFLWRGHASQALRILTSQERRMVTLLSRTLESDLLDLALEVCRLTTDRRVEVVYDAASNSATEHGAARDRHRDVVFTPLQDYVQVVEKRQTAAYLVAELGEDSIFAVLRELMHRGCVPLVQLFIPGHTAMMHDEEAPRWREAGRLASVDLLSELLMDDQRVEILKQFRIERYGYANDAGWALIWSLVQKLGGVDKADP</sequence>
<evidence type="ECO:0000313" key="1">
    <source>
        <dbReference type="EMBL" id="PHK93196.1"/>
    </source>
</evidence>
<evidence type="ECO:0000313" key="2">
    <source>
        <dbReference type="Proteomes" id="UP000223527"/>
    </source>
</evidence>
<dbReference type="EMBL" id="PDNU01000060">
    <property type="protein sequence ID" value="PHK93196.1"/>
    <property type="molecule type" value="Genomic_DNA"/>
</dbReference>
<dbReference type="Pfam" id="PF13692">
    <property type="entry name" value="Glyco_trans_1_4"/>
    <property type="match status" value="1"/>
</dbReference>
<dbReference type="Proteomes" id="UP000223527">
    <property type="component" value="Unassembled WGS sequence"/>
</dbReference>
<reference evidence="1 2" key="1">
    <citation type="submission" date="2017-10" db="EMBL/GenBank/DDBJ databases">
        <authorList>
            <person name="Banno H."/>
            <person name="Chua N.-H."/>
        </authorList>
    </citation>
    <scope>NUCLEOTIDE SEQUENCE [LARGE SCALE GENOMIC DNA]</scope>
    <source>
        <strain evidence="1 2">YW11</strain>
    </source>
</reference>
<organism evidence="1 2">
    <name type="scientific">Teichococcus rhizosphaerae</name>
    <dbReference type="NCBI Taxonomy" id="1335062"/>
    <lineage>
        <taxon>Bacteria</taxon>
        <taxon>Pseudomonadati</taxon>
        <taxon>Pseudomonadota</taxon>
        <taxon>Alphaproteobacteria</taxon>
        <taxon>Acetobacterales</taxon>
        <taxon>Roseomonadaceae</taxon>
        <taxon>Roseomonas</taxon>
    </lineage>
</organism>
<dbReference type="AlphaFoldDB" id="A0A2C7A832"/>
<gene>
    <name evidence="1" type="ORF">CR162_19810</name>
</gene>
<keyword evidence="2" id="KW-1185">Reference proteome</keyword>
<proteinExistence type="predicted"/>
<comment type="caution">
    <text evidence="1">The sequence shown here is derived from an EMBL/GenBank/DDBJ whole genome shotgun (WGS) entry which is preliminary data.</text>
</comment>
<accession>A0A2C7A832</accession>
<dbReference type="Gene3D" id="3.40.50.2000">
    <property type="entry name" value="Glycogen Phosphorylase B"/>
    <property type="match status" value="1"/>
</dbReference>
<evidence type="ECO:0008006" key="3">
    <source>
        <dbReference type="Google" id="ProtNLM"/>
    </source>
</evidence>
<name>A0A2C7A832_9PROT</name>
<protein>
    <recommendedName>
        <fullName evidence="3">Glycosyltransferase subfamily 4-like N-terminal domain-containing protein</fullName>
    </recommendedName>
</protein>
<dbReference type="SUPFAM" id="SSF53756">
    <property type="entry name" value="UDP-Glycosyltransferase/glycogen phosphorylase"/>
    <property type="match status" value="1"/>
</dbReference>
<dbReference type="OrthoDB" id="7815474at2"/>